<dbReference type="EMBL" id="CM029052">
    <property type="protein sequence ID" value="KAG2556655.1"/>
    <property type="molecule type" value="Genomic_DNA"/>
</dbReference>
<evidence type="ECO:0008006" key="3">
    <source>
        <dbReference type="Google" id="ProtNLM"/>
    </source>
</evidence>
<dbReference type="InterPro" id="IPR053253">
    <property type="entry name" value="Sex_diff_modulator"/>
</dbReference>
<organism evidence="1 2">
    <name type="scientific">Panicum virgatum</name>
    <name type="common">Blackwell switchgrass</name>
    <dbReference type="NCBI Taxonomy" id="38727"/>
    <lineage>
        <taxon>Eukaryota</taxon>
        <taxon>Viridiplantae</taxon>
        <taxon>Streptophyta</taxon>
        <taxon>Embryophyta</taxon>
        <taxon>Tracheophyta</taxon>
        <taxon>Spermatophyta</taxon>
        <taxon>Magnoliopsida</taxon>
        <taxon>Liliopsida</taxon>
        <taxon>Poales</taxon>
        <taxon>Poaceae</taxon>
        <taxon>PACMAD clade</taxon>
        <taxon>Panicoideae</taxon>
        <taxon>Panicodae</taxon>
        <taxon>Paniceae</taxon>
        <taxon>Panicinae</taxon>
        <taxon>Panicum</taxon>
        <taxon>Panicum sect. Hiantes</taxon>
    </lineage>
</organism>
<proteinExistence type="predicted"/>
<keyword evidence="2" id="KW-1185">Reference proteome</keyword>
<protein>
    <recommendedName>
        <fullName evidence="3">DUF4283 domain-containing protein</fullName>
    </recommendedName>
</protein>
<reference evidence="1" key="1">
    <citation type="submission" date="2020-05" db="EMBL/GenBank/DDBJ databases">
        <title>WGS assembly of Panicum virgatum.</title>
        <authorList>
            <person name="Lovell J.T."/>
            <person name="Jenkins J."/>
            <person name="Shu S."/>
            <person name="Juenger T.E."/>
            <person name="Schmutz J."/>
        </authorList>
    </citation>
    <scope>NUCLEOTIDE SEQUENCE</scope>
    <source>
        <strain evidence="1">AP13</strain>
    </source>
</reference>
<name>A0A8T0P777_PANVG</name>
<dbReference type="PANTHER" id="PTHR33087:SF51">
    <property type="entry name" value="CCHC-TYPE DOMAIN-CONTAINING PROTEIN"/>
    <property type="match status" value="1"/>
</dbReference>
<evidence type="ECO:0000313" key="1">
    <source>
        <dbReference type="EMBL" id="KAG2556655.1"/>
    </source>
</evidence>
<sequence length="268" mass="30453">MEIHHLWPNELLLVFASEDDAVRVYNEGKPFQLPQVTLHCRRWSRFRIACAVILPHLANVELQGVPAHVWELDMAEHLLDEWCWIRALHPDTVDRRDYSTFRLSAWCSQPEKIPAAMELVVVKPPAPVVRSLMTLLGSVDCPTMSISSWCWWLGVLRTWVHLLPRPRPAMAVVIAGDGSLGLRAPLLEARGTGLLPEATRLVSWGTRSRSVGAAAREPRWGLPALRSRDPRRLRILLLPHATHLFPRMTLKIWRPPSLFRPLAWGASS</sequence>
<evidence type="ECO:0000313" key="2">
    <source>
        <dbReference type="Proteomes" id="UP000823388"/>
    </source>
</evidence>
<dbReference type="PANTHER" id="PTHR33087">
    <property type="entry name" value="OS07G0539200 PROTEIN"/>
    <property type="match status" value="1"/>
</dbReference>
<comment type="caution">
    <text evidence="1">The sequence shown here is derived from an EMBL/GenBank/DDBJ whole genome shotgun (WGS) entry which is preliminary data.</text>
</comment>
<dbReference type="AlphaFoldDB" id="A0A8T0P777"/>
<gene>
    <name evidence="1" type="ORF">PVAP13_8NG186100</name>
</gene>
<accession>A0A8T0P777</accession>
<dbReference type="Proteomes" id="UP000823388">
    <property type="component" value="Chromosome 8N"/>
</dbReference>